<comment type="caution">
    <text evidence="5">The sequence shown here is derived from an EMBL/GenBank/DDBJ whole genome shotgun (WGS) entry which is preliminary data.</text>
</comment>
<organism evidence="5 6">
    <name type="scientific">Leucobacter alluvii</name>
    <dbReference type="NCBI Taxonomy" id="340321"/>
    <lineage>
        <taxon>Bacteria</taxon>
        <taxon>Bacillati</taxon>
        <taxon>Actinomycetota</taxon>
        <taxon>Actinomycetes</taxon>
        <taxon>Micrococcales</taxon>
        <taxon>Microbacteriaceae</taxon>
        <taxon>Leucobacter</taxon>
    </lineage>
</organism>
<dbReference type="PANTHER" id="PTHR11469">
    <property type="entry name" value="GLUCOSE-6-PHOSPHATE ISOMERASE"/>
    <property type="match status" value="1"/>
</dbReference>
<name>A0ABN3B523_9MICO</name>
<evidence type="ECO:0000256" key="2">
    <source>
        <dbReference type="ARBA" id="ARBA00023152"/>
    </source>
</evidence>
<keyword evidence="2" id="KW-0324">Glycolysis</keyword>
<feature type="region of interest" description="Disordered" evidence="4">
    <location>
        <begin position="370"/>
        <end position="389"/>
    </location>
</feature>
<dbReference type="RefSeq" id="WP_346057914.1">
    <property type="nucleotide sequence ID" value="NZ_BAAAOP010000005.1"/>
</dbReference>
<evidence type="ECO:0000256" key="1">
    <source>
        <dbReference type="ARBA" id="ARBA00022432"/>
    </source>
</evidence>
<dbReference type="InterPro" id="IPR001672">
    <property type="entry name" value="G6P_Isomerase"/>
</dbReference>
<keyword evidence="6" id="KW-1185">Reference proteome</keyword>
<dbReference type="EMBL" id="BAAAOP010000005">
    <property type="protein sequence ID" value="GAA2188023.1"/>
    <property type="molecule type" value="Genomic_DNA"/>
</dbReference>
<dbReference type="SUPFAM" id="SSF53697">
    <property type="entry name" value="SIS domain"/>
    <property type="match status" value="1"/>
</dbReference>
<dbReference type="Gene3D" id="3.40.50.10490">
    <property type="entry name" value="Glucose-6-phosphate isomerase like protein, domain 1"/>
    <property type="match status" value="3"/>
</dbReference>
<evidence type="ECO:0000313" key="6">
    <source>
        <dbReference type="Proteomes" id="UP001501084"/>
    </source>
</evidence>
<evidence type="ECO:0000313" key="5">
    <source>
        <dbReference type="EMBL" id="GAA2188023.1"/>
    </source>
</evidence>
<proteinExistence type="predicted"/>
<reference evidence="5 6" key="1">
    <citation type="journal article" date="2019" name="Int. J. Syst. Evol. Microbiol.">
        <title>The Global Catalogue of Microorganisms (GCM) 10K type strain sequencing project: providing services to taxonomists for standard genome sequencing and annotation.</title>
        <authorList>
            <consortium name="The Broad Institute Genomics Platform"/>
            <consortium name="The Broad Institute Genome Sequencing Center for Infectious Disease"/>
            <person name="Wu L."/>
            <person name="Ma J."/>
        </authorList>
    </citation>
    <scope>NUCLEOTIDE SEQUENCE [LARGE SCALE GENOMIC DNA]</scope>
    <source>
        <strain evidence="5 6">JCM 14919</strain>
    </source>
</reference>
<gene>
    <name evidence="5" type="ORF">GCM10009786_15370</name>
</gene>
<dbReference type="PRINTS" id="PR00662">
    <property type="entry name" value="G6PISOMERASE"/>
</dbReference>
<dbReference type="InterPro" id="IPR046348">
    <property type="entry name" value="SIS_dom_sf"/>
</dbReference>
<keyword evidence="1" id="KW-0312">Gluconeogenesis</keyword>
<dbReference type="PANTHER" id="PTHR11469:SF1">
    <property type="entry name" value="GLUCOSE-6-PHOSPHATE ISOMERASE"/>
    <property type="match status" value="1"/>
</dbReference>
<keyword evidence="3 5" id="KW-0413">Isomerase</keyword>
<sequence length="542" mass="55901">MALEVNVDGGLRDAEAALATLVEDRVAGRIFAHDATLWGEAAAAEAAIRLGWTDVAATAERLIPEIEQLRSDLRADGVDRIVLCGMGGSSLAPAVITRWAGVDLTMIDSTHPDVVRRALAGDLARTAVVVSSKSGGTIETRSHLAAFEDAFRVAGIEPSERIIIVTDPGSPLDEESRAAGRRVFTADPNVGGRFSALTAFGLVPAGLAGADLGRLLQDAEDVRARVSSDHAENPALRLASAIYAGLPRRFVLALVEDGSAAWGLGHWIEQLVAESTGKEGQGVLPVALDAGAPEFATVPASVTVVGLADDGGEAAEVSGQRASIGVAGTLGAQMLTWEVATAVLGRLMGIDPFNQPDVESAKVAARSALDNDTAAPGGDDGAELAGSGGARVLSTPSGVDVSDVTGFIGQVRQAAQHAGYLSLQAYLDPQGDESEPLHKLRDRLAEATGCPVALGWGPSYLHSTGQLHKGGPAAAVFLQLTESDPEPLPIPGSDRGFDALITAQARGDRSVLAERDRPVFAIECADPAATVRALTEALSSLD</sequence>
<protein>
    <submittedName>
        <fullName evidence="5">Glucose-6-phosphate isomerase</fullName>
    </submittedName>
</protein>
<dbReference type="PROSITE" id="PS51463">
    <property type="entry name" value="P_GLUCOSE_ISOMERASE_3"/>
    <property type="match status" value="1"/>
</dbReference>
<evidence type="ECO:0000256" key="4">
    <source>
        <dbReference type="SAM" id="MobiDB-lite"/>
    </source>
</evidence>
<dbReference type="Proteomes" id="UP001501084">
    <property type="component" value="Unassembled WGS sequence"/>
</dbReference>
<dbReference type="GO" id="GO:0016853">
    <property type="term" value="F:isomerase activity"/>
    <property type="evidence" value="ECO:0007669"/>
    <property type="project" value="UniProtKB-KW"/>
</dbReference>
<evidence type="ECO:0000256" key="3">
    <source>
        <dbReference type="ARBA" id="ARBA00023235"/>
    </source>
</evidence>
<accession>A0ABN3B523</accession>